<evidence type="ECO:0000256" key="2">
    <source>
        <dbReference type="SAM" id="MobiDB-lite"/>
    </source>
</evidence>
<sequence length="817" mass="89952">MSKAKRESKKKVVDAFHSKLNQYQVLRTELARNSYNPPQEKAKELQDALENLGRLSEELEKMDRSPAQTKALQEARATDVDNIKQLRRILPSLISSHNKQAEKMREYAEQEQQKVREAESVIPELFRQIEAATEDYLKATSRTIDERLQIFKDLTKELQNFLRKLPKGEERTGYFKDLTSFATKINVKHEENEQLLREMREQHQEQVKDNRKKINQVVEKGGSLVDVLFLTASKEVKKAVAQLIENKDVMALLDNERLLEILGTESVAEGLKQITSGDSHGAVATISQQNQLAALETILGVLSRNEDISSKDVALARQFLGTVVSMVKVTQELQRGEKQYATFVAEVDGSVKVMHVSLDDILTDSSTLVRILSTFKEQGVASQPLQMVLTSREQAAAISIVMNNVDPGALTGRIGSLSQKELRSLTQGTMSSALVKASTGELVVKSLADVTNLIAQSASHVGTLVRVLGTAYLDLEQQISQVMNGMAAQYANKPATIFTAEQTFHLVNEFVALSLSAQTIQRGAIGSFVNSSLFPINSGSSVTLVDSSLANNSVGQNLLVGMVPEEPHQLAIGQADPVLIVPPQLESDAIELGPFLGAGDFEEESPPAQKKLESEEPFLGARDFENKSPPPQKKKKPVDLSEHELKFVMLLSELEALGTELANKQQLVGEKYNEVVNSAGILLSTLEAEGSLFFAQKNPTVKQLDDFKTKCTDAIETAEKEFKQHRGVWWDSSGFLGKLLAVTKAILGVVAGVTVIPAVLVESTTKHGYINTFFTKPETDSAKKLAEAKSKFKQQTEGIDIDNDSENEANGEPKSNI</sequence>
<evidence type="ECO:0000313" key="4">
    <source>
        <dbReference type="Proteomes" id="UP000502894"/>
    </source>
</evidence>
<feature type="region of interest" description="Disordered" evidence="2">
    <location>
        <begin position="596"/>
        <end position="639"/>
    </location>
</feature>
<protein>
    <recommendedName>
        <fullName evidence="5">Coiled-coil-containing protein</fullName>
    </recommendedName>
</protein>
<keyword evidence="4" id="KW-1185">Reference proteome</keyword>
<reference evidence="3" key="1">
    <citation type="journal article" date="2020" name="Microbiol. Resour. Announc.">
        <title>Complete Genome Sequence of Novel Psychrotolerant Legionella Strain TUM19329, Isolated from Antarctic Lake Sediment.</title>
        <authorList>
            <person name="Shimada S."/>
            <person name="Nakai R."/>
            <person name="Aoki K."/>
            <person name="Shimoeda N."/>
            <person name="Ohno G."/>
            <person name="Miyazaki Y."/>
            <person name="Kudoh S."/>
            <person name="Imura S."/>
            <person name="Watanabe K."/>
            <person name="Ishii Y."/>
            <person name="Tateda K."/>
        </authorList>
    </citation>
    <scope>NUCLEOTIDE SEQUENCE [LARGE SCALE GENOMIC DNA]</scope>
    <source>
        <strain evidence="3">TUM19329</strain>
    </source>
</reference>
<proteinExistence type="predicted"/>
<gene>
    <name evidence="3" type="ORF">TUM19329_18500</name>
</gene>
<feature type="compositionally biased region" description="Acidic residues" evidence="2">
    <location>
        <begin position="799"/>
        <end position="809"/>
    </location>
</feature>
<dbReference type="Proteomes" id="UP000502894">
    <property type="component" value="Chromosome"/>
</dbReference>
<keyword evidence="1" id="KW-0175">Coiled coil</keyword>
<name>A0A6F8T4W4_9GAMM</name>
<organism evidence="3 4">
    <name type="scientific">Legionella antarctica</name>
    <dbReference type="NCBI Taxonomy" id="2708020"/>
    <lineage>
        <taxon>Bacteria</taxon>
        <taxon>Pseudomonadati</taxon>
        <taxon>Pseudomonadota</taxon>
        <taxon>Gammaproteobacteria</taxon>
        <taxon>Legionellales</taxon>
        <taxon>Legionellaceae</taxon>
        <taxon>Legionella</taxon>
    </lineage>
</organism>
<feature type="region of interest" description="Disordered" evidence="2">
    <location>
        <begin position="785"/>
        <end position="817"/>
    </location>
</feature>
<evidence type="ECO:0000313" key="3">
    <source>
        <dbReference type="EMBL" id="BCA95489.1"/>
    </source>
</evidence>
<dbReference type="RefSeq" id="WP_173237071.1">
    <property type="nucleotide sequence ID" value="NZ_AP022839.1"/>
</dbReference>
<dbReference type="KEGG" id="lant:TUM19329_18500"/>
<accession>A0A6F8T4W4</accession>
<dbReference type="AlphaFoldDB" id="A0A6F8T4W4"/>
<feature type="coiled-coil region" evidence="1">
    <location>
        <begin position="94"/>
        <end position="128"/>
    </location>
</feature>
<dbReference type="EMBL" id="AP022839">
    <property type="protein sequence ID" value="BCA95489.1"/>
    <property type="molecule type" value="Genomic_DNA"/>
</dbReference>
<feature type="coiled-coil region" evidence="1">
    <location>
        <begin position="185"/>
        <end position="220"/>
    </location>
</feature>
<evidence type="ECO:0008006" key="5">
    <source>
        <dbReference type="Google" id="ProtNLM"/>
    </source>
</evidence>
<evidence type="ECO:0000256" key="1">
    <source>
        <dbReference type="SAM" id="Coils"/>
    </source>
</evidence>